<dbReference type="GO" id="GO:0004725">
    <property type="term" value="F:protein tyrosine phosphatase activity"/>
    <property type="evidence" value="ECO:0007669"/>
    <property type="project" value="TreeGrafter"/>
</dbReference>
<dbReference type="InterPro" id="IPR051281">
    <property type="entry name" value="Dual-spec_lipid-protein_phosph"/>
</dbReference>
<keyword evidence="1" id="KW-0378">Hydrolase</keyword>
<dbReference type="PANTHER" id="PTHR12305:SF60">
    <property type="entry name" value="PHOSPHATIDYLINOSITOL 3,4,5-TRISPHOSPHATE 3-PHOSPHATASE TPTE2-RELATED"/>
    <property type="match status" value="1"/>
</dbReference>
<gene>
    <name evidence="5" type="ORF">SAY86_006185</name>
</gene>
<dbReference type="GO" id="GO:0005829">
    <property type="term" value="C:cytosol"/>
    <property type="evidence" value="ECO:0007669"/>
    <property type="project" value="TreeGrafter"/>
</dbReference>
<proteinExistence type="predicted"/>
<evidence type="ECO:0000259" key="3">
    <source>
        <dbReference type="PROSITE" id="PS51181"/>
    </source>
</evidence>
<dbReference type="Gene3D" id="2.60.40.1110">
    <property type="match status" value="1"/>
</dbReference>
<dbReference type="EMBL" id="JAXQNO010000017">
    <property type="protein sequence ID" value="KAK4778657.1"/>
    <property type="molecule type" value="Genomic_DNA"/>
</dbReference>
<sequence>MGLKFTKQEVDHEAEAYEQAVINYPVKNFFVRNLVSKKRRRLSVGGYDLDMSYITDRVLAMSFPAERMRAIRPQKHRRHPLHEFLPQEQKIDEKLSRLCRWHHVFLNIPAKILNLLQFSTWNSTPSFPVCVVYDLQAGKGRTGLMVCSYLVYGGMSSEDALQLYAQRRTTNNEGVSIPSQRRYVEYWASMLSFPAGGPPVVSLPLPQTRELRRIRLYDTVNADSVYFVVSELQEIPNQMYRPAIEVSRGCCRQIKKGYQRNNSPRYYLSFDGGADDATSPTSEPRLVVQMDTESPILYQKTCLHYHFDKPLQVTGDVRVIFYEKMNGGRLFYVCFNTASSERDCSW</sequence>
<dbReference type="InterPro" id="IPR029023">
    <property type="entry name" value="Tensin_phosphatase"/>
</dbReference>
<dbReference type="PROSITE" id="PS51181">
    <property type="entry name" value="PPASE_TENSIN"/>
    <property type="match status" value="1"/>
</dbReference>
<dbReference type="InterPro" id="IPR014020">
    <property type="entry name" value="Tensin_C2-dom"/>
</dbReference>
<keyword evidence="6" id="KW-1185">Reference proteome</keyword>
<dbReference type="SUPFAM" id="SSF49562">
    <property type="entry name" value="C2 domain (Calcium/lipid-binding domain, CaLB)"/>
    <property type="match status" value="1"/>
</dbReference>
<dbReference type="AlphaFoldDB" id="A0AAN7LDG9"/>
<dbReference type="Gene3D" id="3.90.190.10">
    <property type="entry name" value="Protein tyrosine phosphatase superfamily"/>
    <property type="match status" value="1"/>
</dbReference>
<dbReference type="PANTHER" id="PTHR12305">
    <property type="entry name" value="PHOSPHATASE WITH HOMOLOGY TO TENSIN"/>
    <property type="match status" value="1"/>
</dbReference>
<evidence type="ECO:0000313" key="5">
    <source>
        <dbReference type="EMBL" id="KAK4778657.1"/>
    </source>
</evidence>
<dbReference type="PROSITE" id="PS51182">
    <property type="entry name" value="C2_TENSIN"/>
    <property type="match status" value="1"/>
</dbReference>
<dbReference type="GO" id="GO:0016314">
    <property type="term" value="F:phosphatidylinositol-3,4,5-trisphosphate 3-phosphatase activity"/>
    <property type="evidence" value="ECO:0007669"/>
    <property type="project" value="TreeGrafter"/>
</dbReference>
<evidence type="ECO:0000313" key="6">
    <source>
        <dbReference type="Proteomes" id="UP001346149"/>
    </source>
</evidence>
<dbReference type="SUPFAM" id="SSF52799">
    <property type="entry name" value="(Phosphotyrosine protein) phosphatases II"/>
    <property type="match status" value="1"/>
</dbReference>
<evidence type="ECO:0000259" key="4">
    <source>
        <dbReference type="PROSITE" id="PS51182"/>
    </source>
</evidence>
<dbReference type="Proteomes" id="UP001346149">
    <property type="component" value="Unassembled WGS sequence"/>
</dbReference>
<dbReference type="InterPro" id="IPR035892">
    <property type="entry name" value="C2_domain_sf"/>
</dbReference>
<protein>
    <submittedName>
        <fullName evidence="5">Uncharacterized protein</fullName>
    </submittedName>
</protein>
<evidence type="ECO:0000256" key="2">
    <source>
        <dbReference type="ARBA" id="ARBA00022912"/>
    </source>
</evidence>
<reference evidence="5 6" key="1">
    <citation type="journal article" date="2023" name="Hortic Res">
        <title>Pangenome of water caltrop reveals structural variations and asymmetric subgenome divergence after allopolyploidization.</title>
        <authorList>
            <person name="Zhang X."/>
            <person name="Chen Y."/>
            <person name="Wang L."/>
            <person name="Yuan Y."/>
            <person name="Fang M."/>
            <person name="Shi L."/>
            <person name="Lu R."/>
            <person name="Comes H.P."/>
            <person name="Ma Y."/>
            <person name="Chen Y."/>
            <person name="Huang G."/>
            <person name="Zhou Y."/>
            <person name="Zheng Z."/>
            <person name="Qiu Y."/>
        </authorList>
    </citation>
    <scope>NUCLEOTIDE SEQUENCE [LARGE SCALE GENOMIC DNA]</scope>
    <source>
        <strain evidence="5">F231</strain>
    </source>
</reference>
<name>A0AAN7LDG9_TRANT</name>
<keyword evidence="2" id="KW-0904">Protein phosphatase</keyword>
<dbReference type="InterPro" id="IPR029021">
    <property type="entry name" value="Prot-tyrosine_phosphatase-like"/>
</dbReference>
<feature type="domain" description="C2 tensin-type" evidence="4">
    <location>
        <begin position="222"/>
        <end position="346"/>
    </location>
</feature>
<dbReference type="GO" id="GO:0046856">
    <property type="term" value="P:phosphatidylinositol dephosphorylation"/>
    <property type="evidence" value="ECO:0007669"/>
    <property type="project" value="TreeGrafter"/>
</dbReference>
<evidence type="ECO:0000256" key="1">
    <source>
        <dbReference type="ARBA" id="ARBA00022801"/>
    </source>
</evidence>
<organism evidence="5 6">
    <name type="scientific">Trapa natans</name>
    <name type="common">Water chestnut</name>
    <dbReference type="NCBI Taxonomy" id="22666"/>
    <lineage>
        <taxon>Eukaryota</taxon>
        <taxon>Viridiplantae</taxon>
        <taxon>Streptophyta</taxon>
        <taxon>Embryophyta</taxon>
        <taxon>Tracheophyta</taxon>
        <taxon>Spermatophyta</taxon>
        <taxon>Magnoliopsida</taxon>
        <taxon>eudicotyledons</taxon>
        <taxon>Gunneridae</taxon>
        <taxon>Pentapetalae</taxon>
        <taxon>rosids</taxon>
        <taxon>malvids</taxon>
        <taxon>Myrtales</taxon>
        <taxon>Lythraceae</taxon>
        <taxon>Trapa</taxon>
    </lineage>
</organism>
<feature type="domain" description="Phosphatase tensin-type" evidence="3">
    <location>
        <begin position="40"/>
        <end position="194"/>
    </location>
</feature>
<accession>A0AAN7LDG9</accession>
<comment type="caution">
    <text evidence="5">The sequence shown here is derived from an EMBL/GenBank/DDBJ whole genome shotgun (WGS) entry which is preliminary data.</text>
</comment>